<evidence type="ECO:0000256" key="8">
    <source>
        <dbReference type="ARBA" id="ARBA00022909"/>
    </source>
</evidence>
<dbReference type="Pfam" id="PF00809">
    <property type="entry name" value="Pterin_bind"/>
    <property type="match status" value="1"/>
</dbReference>
<comment type="caution">
    <text evidence="10">The sequence shown here is derived from an EMBL/GenBank/DDBJ whole genome shotgun (WGS) entry which is preliminary data.</text>
</comment>
<dbReference type="GO" id="GO:0004156">
    <property type="term" value="F:dihydropteroate synthase activity"/>
    <property type="evidence" value="ECO:0007669"/>
    <property type="project" value="UniProtKB-EC"/>
</dbReference>
<dbReference type="Gene3D" id="3.20.20.20">
    <property type="entry name" value="Dihydropteroate synthase-like"/>
    <property type="match status" value="1"/>
</dbReference>
<accession>A0A437Q422</accession>
<gene>
    <name evidence="10" type="primary">folP</name>
    <name evidence="10" type="ORF">EOE65_17130</name>
</gene>
<evidence type="ECO:0000256" key="1">
    <source>
        <dbReference type="ARBA" id="ARBA00000012"/>
    </source>
</evidence>
<keyword evidence="8" id="KW-0289">Folate biosynthesis</keyword>
<dbReference type="PANTHER" id="PTHR20941:SF1">
    <property type="entry name" value="FOLIC ACID SYNTHESIS PROTEIN FOL1"/>
    <property type="match status" value="1"/>
</dbReference>
<dbReference type="PROSITE" id="PS00793">
    <property type="entry name" value="DHPS_2"/>
    <property type="match status" value="1"/>
</dbReference>
<proteinExistence type="predicted"/>
<sequence>MGILNVTPDSFSDGGRLYQSGNGVALDQLLRKAEAMVSAGASILDVGGESTRPGAAPISEQEELDRVIPAIEALKHEFDVVVSMDTSNAAVICAGAESGAGFINDVRGLSREGAIAAAATTGLPVCLMHMQGDPSTMQDRPEYVSVVDEVQQYLIQRVKCCLDAGIKQDAIVIDPGFGFGKALEHNLALLNRLETLDVYGLPLLIGTSRKSMIGSVLDRPVDERLHGSLATVAISIMKGARIVRVHDVEETIDVVRMTEAVLLEKRG</sequence>
<evidence type="ECO:0000259" key="9">
    <source>
        <dbReference type="PROSITE" id="PS50972"/>
    </source>
</evidence>
<evidence type="ECO:0000256" key="2">
    <source>
        <dbReference type="ARBA" id="ARBA00001946"/>
    </source>
</evidence>
<comment type="cofactor">
    <cofactor evidence="2">
        <name>Mg(2+)</name>
        <dbReference type="ChEBI" id="CHEBI:18420"/>
    </cofactor>
</comment>
<dbReference type="PANTHER" id="PTHR20941">
    <property type="entry name" value="FOLATE SYNTHESIS PROTEINS"/>
    <property type="match status" value="1"/>
</dbReference>
<evidence type="ECO:0000313" key="11">
    <source>
        <dbReference type="Proteomes" id="UP000282818"/>
    </source>
</evidence>
<dbReference type="GO" id="GO:0046656">
    <property type="term" value="P:folic acid biosynthetic process"/>
    <property type="evidence" value="ECO:0007669"/>
    <property type="project" value="UniProtKB-KW"/>
</dbReference>
<evidence type="ECO:0000256" key="5">
    <source>
        <dbReference type="ARBA" id="ARBA00022679"/>
    </source>
</evidence>
<dbReference type="Proteomes" id="UP000282818">
    <property type="component" value="Unassembled WGS sequence"/>
</dbReference>
<dbReference type="PROSITE" id="PS50972">
    <property type="entry name" value="PTERIN_BINDING"/>
    <property type="match status" value="1"/>
</dbReference>
<dbReference type="GO" id="GO:0005829">
    <property type="term" value="C:cytosol"/>
    <property type="evidence" value="ECO:0007669"/>
    <property type="project" value="TreeGrafter"/>
</dbReference>
<dbReference type="InterPro" id="IPR006390">
    <property type="entry name" value="DHP_synth_dom"/>
</dbReference>
<organism evidence="10 11">
    <name type="scientific">Neptunomonas marina</name>
    <dbReference type="NCBI Taxonomy" id="1815562"/>
    <lineage>
        <taxon>Bacteria</taxon>
        <taxon>Pseudomonadati</taxon>
        <taxon>Pseudomonadota</taxon>
        <taxon>Gammaproteobacteria</taxon>
        <taxon>Oceanospirillales</taxon>
        <taxon>Oceanospirillaceae</taxon>
        <taxon>Neptunomonas</taxon>
    </lineage>
</organism>
<dbReference type="AlphaFoldDB" id="A0A437Q422"/>
<dbReference type="NCBIfam" id="TIGR01496">
    <property type="entry name" value="DHPS"/>
    <property type="match status" value="1"/>
</dbReference>
<evidence type="ECO:0000256" key="4">
    <source>
        <dbReference type="ARBA" id="ARBA00012458"/>
    </source>
</evidence>
<keyword evidence="6" id="KW-0479">Metal-binding</keyword>
<reference evidence="10 11" key="1">
    <citation type="submission" date="2019-01" db="EMBL/GenBank/DDBJ databases">
        <authorList>
            <person name="Chen W.-M."/>
        </authorList>
    </citation>
    <scope>NUCLEOTIDE SEQUENCE [LARGE SCALE GENOMIC DNA]</scope>
    <source>
        <strain evidence="10 11">HPM-16</strain>
    </source>
</reference>
<keyword evidence="7" id="KW-0460">Magnesium</keyword>
<dbReference type="InterPro" id="IPR011005">
    <property type="entry name" value="Dihydropteroate_synth-like_sf"/>
</dbReference>
<keyword evidence="11" id="KW-1185">Reference proteome</keyword>
<name>A0A437Q422_9GAMM</name>
<dbReference type="CDD" id="cd00739">
    <property type="entry name" value="DHPS"/>
    <property type="match status" value="1"/>
</dbReference>
<keyword evidence="5 10" id="KW-0808">Transferase</keyword>
<dbReference type="InterPro" id="IPR045031">
    <property type="entry name" value="DHP_synth-like"/>
</dbReference>
<evidence type="ECO:0000256" key="6">
    <source>
        <dbReference type="ARBA" id="ARBA00022723"/>
    </source>
</evidence>
<dbReference type="GO" id="GO:0046654">
    <property type="term" value="P:tetrahydrofolate biosynthetic process"/>
    <property type="evidence" value="ECO:0007669"/>
    <property type="project" value="TreeGrafter"/>
</dbReference>
<dbReference type="GO" id="GO:0046872">
    <property type="term" value="F:metal ion binding"/>
    <property type="evidence" value="ECO:0007669"/>
    <property type="project" value="UniProtKB-KW"/>
</dbReference>
<comment type="catalytic activity">
    <reaction evidence="1">
        <text>(7,8-dihydropterin-6-yl)methyl diphosphate + 4-aminobenzoate = 7,8-dihydropteroate + diphosphate</text>
        <dbReference type="Rhea" id="RHEA:19949"/>
        <dbReference type="ChEBI" id="CHEBI:17836"/>
        <dbReference type="ChEBI" id="CHEBI:17839"/>
        <dbReference type="ChEBI" id="CHEBI:33019"/>
        <dbReference type="ChEBI" id="CHEBI:72950"/>
        <dbReference type="EC" id="2.5.1.15"/>
    </reaction>
</comment>
<protein>
    <recommendedName>
        <fullName evidence="4">dihydropteroate synthase</fullName>
        <ecNumber evidence="4">2.5.1.15</ecNumber>
    </recommendedName>
</protein>
<evidence type="ECO:0000256" key="3">
    <source>
        <dbReference type="ARBA" id="ARBA00004763"/>
    </source>
</evidence>
<dbReference type="SUPFAM" id="SSF51717">
    <property type="entry name" value="Dihydropteroate synthetase-like"/>
    <property type="match status" value="1"/>
</dbReference>
<evidence type="ECO:0000256" key="7">
    <source>
        <dbReference type="ARBA" id="ARBA00022842"/>
    </source>
</evidence>
<evidence type="ECO:0000313" key="10">
    <source>
        <dbReference type="EMBL" id="RVU29277.1"/>
    </source>
</evidence>
<dbReference type="EMBL" id="SACQ01000012">
    <property type="protein sequence ID" value="RVU29277.1"/>
    <property type="molecule type" value="Genomic_DNA"/>
</dbReference>
<dbReference type="EC" id="2.5.1.15" evidence="4"/>
<feature type="domain" description="Pterin-binding" evidence="9">
    <location>
        <begin position="1"/>
        <end position="256"/>
    </location>
</feature>
<dbReference type="InterPro" id="IPR000489">
    <property type="entry name" value="Pterin-binding_dom"/>
</dbReference>
<comment type="pathway">
    <text evidence="3">Cofactor biosynthesis; tetrahydrofolate biosynthesis; 7,8-dihydrofolate from 2-amino-4-hydroxy-6-hydroxymethyl-7,8-dihydropteridine diphosphate and 4-aminobenzoate: step 1/2.</text>
</comment>